<keyword evidence="2" id="KW-1185">Reference proteome</keyword>
<organism evidence="1 2">
    <name type="scientific">Paracoccus mutanolyticus</name>
    <dbReference type="NCBI Taxonomy" id="1499308"/>
    <lineage>
        <taxon>Bacteria</taxon>
        <taxon>Pseudomonadati</taxon>
        <taxon>Pseudomonadota</taxon>
        <taxon>Alphaproteobacteria</taxon>
        <taxon>Rhodobacterales</taxon>
        <taxon>Paracoccaceae</taxon>
        <taxon>Paracoccus</taxon>
    </lineage>
</organism>
<name>A0ABN5MFJ8_9RHOB</name>
<gene>
    <name evidence="1" type="ORF">DPM13_14930</name>
</gene>
<reference evidence="1 2" key="1">
    <citation type="submission" date="2018-06" db="EMBL/GenBank/DDBJ databases">
        <title>Complete genome sequence of Paracoccus mutanolyticus strain RSP-02 isolated from cellulosic waste.</title>
        <authorList>
            <person name="Amrutha R.N."/>
            <person name="Shrivastav A."/>
            <person name="Buddana S.K."/>
            <person name="Deshpande U."/>
            <person name="Prakasham R.S."/>
        </authorList>
    </citation>
    <scope>NUCLEOTIDE SEQUENCE [LARGE SCALE GENOMIC DNA]</scope>
    <source>
        <strain evidence="1 2">RSP-02</strain>
    </source>
</reference>
<dbReference type="Proteomes" id="UP000249922">
    <property type="component" value="Chromosome"/>
</dbReference>
<sequence>MRLVFYVLILFSRNEQMPTYWYITCDCGHWAHVATSRWLHRDELLRRSRCTSCGKRLRLSPRSWPNWMALRSALAAVGAIAAEFQHDAQTRAGLAGLEARIATARTGLDVWAAVNLAAGSRNGDRFSRIAQSITLDVLVGHDNHHLADLNPR</sequence>
<protein>
    <recommendedName>
        <fullName evidence="3">DinB family protein</fullName>
    </recommendedName>
</protein>
<proteinExistence type="predicted"/>
<accession>A0ABN5MFJ8</accession>
<evidence type="ECO:0000313" key="2">
    <source>
        <dbReference type="Proteomes" id="UP000249922"/>
    </source>
</evidence>
<evidence type="ECO:0000313" key="1">
    <source>
        <dbReference type="EMBL" id="AWX93879.1"/>
    </source>
</evidence>
<evidence type="ECO:0008006" key="3">
    <source>
        <dbReference type="Google" id="ProtNLM"/>
    </source>
</evidence>
<dbReference type="EMBL" id="CP030239">
    <property type="protein sequence ID" value="AWX93879.1"/>
    <property type="molecule type" value="Genomic_DNA"/>
</dbReference>